<sequence length="34" mass="3748">MPEKLEITKMIPSPNMQGTIGTQLSCKTIKTTIL</sequence>
<dbReference type="EMBL" id="GGEC01062311">
    <property type="protein sequence ID" value="MBX42795.1"/>
    <property type="molecule type" value="Transcribed_RNA"/>
</dbReference>
<organism evidence="1">
    <name type="scientific">Rhizophora mucronata</name>
    <name type="common">Asiatic mangrove</name>
    <dbReference type="NCBI Taxonomy" id="61149"/>
    <lineage>
        <taxon>Eukaryota</taxon>
        <taxon>Viridiplantae</taxon>
        <taxon>Streptophyta</taxon>
        <taxon>Embryophyta</taxon>
        <taxon>Tracheophyta</taxon>
        <taxon>Spermatophyta</taxon>
        <taxon>Magnoliopsida</taxon>
        <taxon>eudicotyledons</taxon>
        <taxon>Gunneridae</taxon>
        <taxon>Pentapetalae</taxon>
        <taxon>rosids</taxon>
        <taxon>fabids</taxon>
        <taxon>Malpighiales</taxon>
        <taxon>Rhizophoraceae</taxon>
        <taxon>Rhizophora</taxon>
    </lineage>
</organism>
<dbReference type="AlphaFoldDB" id="A0A2P2NK26"/>
<reference evidence="1" key="1">
    <citation type="submission" date="2018-02" db="EMBL/GenBank/DDBJ databases">
        <title>Rhizophora mucronata_Transcriptome.</title>
        <authorList>
            <person name="Meera S.P."/>
            <person name="Sreeshan A."/>
            <person name="Augustine A."/>
        </authorList>
    </citation>
    <scope>NUCLEOTIDE SEQUENCE</scope>
    <source>
        <tissue evidence="1">Leaf</tissue>
    </source>
</reference>
<protein>
    <submittedName>
        <fullName evidence="1">Uncharacterized protein</fullName>
    </submittedName>
</protein>
<evidence type="ECO:0000313" key="1">
    <source>
        <dbReference type="EMBL" id="MBX42795.1"/>
    </source>
</evidence>
<accession>A0A2P2NK26</accession>
<name>A0A2P2NK26_RHIMU</name>
<proteinExistence type="predicted"/>